<dbReference type="SUPFAM" id="SSF47802">
    <property type="entry name" value="DNA polymerase beta, N-terminal domain-like"/>
    <property type="match status" value="1"/>
</dbReference>
<comment type="catalytic activity">
    <reaction evidence="9">
        <text>DNA(n) + a 2'-deoxyribonucleoside 5'-triphosphate = DNA(n+1) + diphosphate</text>
        <dbReference type="Rhea" id="RHEA:22508"/>
        <dbReference type="Rhea" id="RHEA-COMP:17339"/>
        <dbReference type="Rhea" id="RHEA-COMP:17340"/>
        <dbReference type="ChEBI" id="CHEBI:33019"/>
        <dbReference type="ChEBI" id="CHEBI:61560"/>
        <dbReference type="ChEBI" id="CHEBI:173112"/>
        <dbReference type="EC" id="2.7.7.7"/>
    </reaction>
</comment>
<comment type="function">
    <text evidence="9">Gap-filling polymerase involved in repair of DNA double-strand breaks by non-homologous end joining (NHEJ).</text>
</comment>
<evidence type="ECO:0000256" key="4">
    <source>
        <dbReference type="ARBA" id="ARBA00022679"/>
    </source>
</evidence>
<reference evidence="12" key="2">
    <citation type="submission" date="2025-08" db="UniProtKB">
        <authorList>
            <consortium name="Ensembl"/>
        </authorList>
    </citation>
    <scope>IDENTIFICATION</scope>
</reference>
<organism evidence="12 13">
    <name type="scientific">Ailuropoda melanoleuca</name>
    <name type="common">Giant panda</name>
    <dbReference type="NCBI Taxonomy" id="9646"/>
    <lineage>
        <taxon>Eukaryota</taxon>
        <taxon>Metazoa</taxon>
        <taxon>Chordata</taxon>
        <taxon>Craniata</taxon>
        <taxon>Vertebrata</taxon>
        <taxon>Euteleostomi</taxon>
        <taxon>Mammalia</taxon>
        <taxon>Eutheria</taxon>
        <taxon>Laurasiatheria</taxon>
        <taxon>Carnivora</taxon>
        <taxon>Caniformia</taxon>
        <taxon>Ursidae</taxon>
        <taxon>Ailuropoda</taxon>
    </lineage>
</organism>
<dbReference type="FunFam" id="1.10.150.110:FF:000003">
    <property type="entry name" value="DNA polymerase mu"/>
    <property type="match status" value="1"/>
</dbReference>
<dbReference type="FunFam" id="1.10.150.20:FF:000010">
    <property type="entry name" value="DNA polymerase lambda"/>
    <property type="match status" value="1"/>
</dbReference>
<keyword evidence="5 9" id="KW-0548">Nucleotidyltransferase</keyword>
<reference evidence="12" key="3">
    <citation type="submission" date="2025-09" db="UniProtKB">
        <authorList>
            <consortium name="Ensembl"/>
        </authorList>
    </citation>
    <scope>IDENTIFICATION</scope>
</reference>
<keyword evidence="7 9" id="KW-0460">Magnesium</keyword>
<keyword evidence="8 9" id="KW-0539">Nucleus</keyword>
<dbReference type="InterPro" id="IPR001726">
    <property type="entry name" value="TdT/Mu"/>
</dbReference>
<keyword evidence="6 9" id="KW-0479">Metal-binding</keyword>
<evidence type="ECO:0000256" key="5">
    <source>
        <dbReference type="ARBA" id="ARBA00022695"/>
    </source>
</evidence>
<dbReference type="AlphaFoldDB" id="A0A7N5P9X8"/>
<dbReference type="Gene3D" id="1.10.150.20">
    <property type="entry name" value="5' to 3' exonuclease, C-terminal subdomain"/>
    <property type="match status" value="1"/>
</dbReference>
<feature type="domain" description="BRCT" evidence="11">
    <location>
        <begin position="19"/>
        <end position="120"/>
    </location>
</feature>
<dbReference type="GeneTree" id="ENSGT00940000158490"/>
<dbReference type="InterPro" id="IPR010996">
    <property type="entry name" value="HHH_MUS81"/>
</dbReference>
<dbReference type="Proteomes" id="UP000008912">
    <property type="component" value="Unassembled WGS sequence"/>
</dbReference>
<sequence>MLPKRRRARVGSPGGPASSTQPRFPGVAIYLAEPRMGRSRRAFLTRLAVSKGFRVLDAYSSEVTHVVMEQTSAEEASCWQERRTVAASLRGCTHPELLDISWFTESMAAGQPVPVERRHRLEVAVPGKGLPSPVRMPPYACQRPTPLTQHNTSLSEALEVLAEAAAFKGSEGRFLSFRRAAAVLKALPSRVTALSQLQGLPHFGEHSCRVVQELLEHGVCEEVERVRLSERYQTMKLFTGIFGVGIKTADRWYQDGLRTLDSLQGQPQRLTQQQRAGLQHYRDLSAPVQRPEAETLQQVVAATAACVLPGATVTLAGGFRRALSCTTSTTSAALKTPPTGPDRATPWMPSRGVSAFSACRNPQALRWGAPRAPAPPGGPCGWTWWLSPSASSPSPCLAGLALRRCVSMWPPRKTYSGTWASSTFPQSRETPESACRPQCTLASRPCGLQGEDALQAQFLDLPDPPPGAPLCGAQLPTPTSSPGSNEMSTCTKPSSVS</sequence>
<gene>
    <name evidence="12" type="primary">POLM</name>
</gene>
<evidence type="ECO:0000256" key="3">
    <source>
        <dbReference type="ARBA" id="ARBA00008323"/>
    </source>
</evidence>
<evidence type="ECO:0000256" key="8">
    <source>
        <dbReference type="ARBA" id="ARBA00023242"/>
    </source>
</evidence>
<dbReference type="SUPFAM" id="SSF52113">
    <property type="entry name" value="BRCT domain"/>
    <property type="match status" value="1"/>
</dbReference>
<evidence type="ECO:0000313" key="12">
    <source>
        <dbReference type="Ensembl" id="ENSAMEP00000044079.1"/>
    </source>
</evidence>
<dbReference type="GO" id="GO:0005634">
    <property type="term" value="C:nucleus"/>
    <property type="evidence" value="ECO:0007669"/>
    <property type="project" value="UniProtKB-SubCell"/>
</dbReference>
<dbReference type="Pfam" id="PF14716">
    <property type="entry name" value="HHH_8"/>
    <property type="match status" value="1"/>
</dbReference>
<dbReference type="PANTHER" id="PTHR11276:SF24">
    <property type="entry name" value="DNA-DIRECTED DNA_RNA POLYMERASE MU"/>
    <property type="match status" value="1"/>
</dbReference>
<dbReference type="SMART" id="SM00292">
    <property type="entry name" value="BRCT"/>
    <property type="match status" value="1"/>
</dbReference>
<dbReference type="Gene3D" id="1.10.150.110">
    <property type="entry name" value="DNA polymerase beta, N-terminal domain-like"/>
    <property type="match status" value="1"/>
</dbReference>
<dbReference type="InterPro" id="IPR001357">
    <property type="entry name" value="BRCT_dom"/>
</dbReference>
<comment type="cofactor">
    <cofactor evidence="1 9">
        <name>Mg(2+)</name>
        <dbReference type="ChEBI" id="CHEBI:18420"/>
    </cofactor>
</comment>
<dbReference type="Gene3D" id="3.30.460.10">
    <property type="entry name" value="Beta Polymerase, domain 2"/>
    <property type="match status" value="1"/>
</dbReference>
<evidence type="ECO:0000256" key="9">
    <source>
        <dbReference type="PIRNR" id="PIRNR000817"/>
    </source>
</evidence>
<feature type="compositionally biased region" description="Polar residues" evidence="10">
    <location>
        <begin position="476"/>
        <end position="497"/>
    </location>
</feature>
<dbReference type="InterPro" id="IPR027421">
    <property type="entry name" value="DNA_pol_lamdba_lyase_dom_sf"/>
</dbReference>
<dbReference type="SMART" id="SM00483">
    <property type="entry name" value="POLXc"/>
    <property type="match status" value="1"/>
</dbReference>
<dbReference type="GO" id="GO:0016446">
    <property type="term" value="P:somatic hypermutation of immunoglobulin genes"/>
    <property type="evidence" value="ECO:0007669"/>
    <property type="project" value="Ensembl"/>
</dbReference>
<feature type="region of interest" description="Disordered" evidence="10">
    <location>
        <begin position="1"/>
        <end position="23"/>
    </location>
</feature>
<dbReference type="Ensembl" id="ENSAMET00000032821.1">
    <property type="protein sequence ID" value="ENSAMEP00000044079.1"/>
    <property type="gene ID" value="ENSAMEG00000017526.2"/>
</dbReference>
<dbReference type="SUPFAM" id="SSF81585">
    <property type="entry name" value="PsbU/PolX domain-like"/>
    <property type="match status" value="1"/>
</dbReference>
<dbReference type="PANTHER" id="PTHR11276">
    <property type="entry name" value="DNA POLYMERASE TYPE-X FAMILY MEMBER"/>
    <property type="match status" value="1"/>
</dbReference>
<evidence type="ECO:0000256" key="2">
    <source>
        <dbReference type="ARBA" id="ARBA00004123"/>
    </source>
</evidence>
<dbReference type="Gene3D" id="3.40.50.10190">
    <property type="entry name" value="BRCT domain"/>
    <property type="match status" value="1"/>
</dbReference>
<dbReference type="FunFam" id="3.40.50.10190:FF:000035">
    <property type="entry name" value="DNA-directed DNA/RNA polymerase mu"/>
    <property type="match status" value="1"/>
</dbReference>
<dbReference type="InterPro" id="IPR036420">
    <property type="entry name" value="BRCT_dom_sf"/>
</dbReference>
<evidence type="ECO:0000256" key="1">
    <source>
        <dbReference type="ARBA" id="ARBA00001946"/>
    </source>
</evidence>
<protein>
    <recommendedName>
        <fullName evidence="9">DNA-directed DNA/RNA polymerase mu</fullName>
        <ecNumber evidence="9">2.7.7.7</ecNumber>
    </recommendedName>
</protein>
<comment type="subcellular location">
    <subcellularLocation>
        <location evidence="2 9">Nucleus</location>
    </subcellularLocation>
</comment>
<dbReference type="PIRSF" id="PIRSF501176">
    <property type="entry name" value="DNApol_mu"/>
    <property type="match status" value="1"/>
</dbReference>
<dbReference type="InParanoid" id="A0A7N5P9X8"/>
<dbReference type="InterPro" id="IPR018944">
    <property type="entry name" value="DNA_pol_lambd_fingers_domain"/>
</dbReference>
<dbReference type="PIRSF" id="PIRSF000817">
    <property type="entry name" value="DNA_NT"/>
    <property type="match status" value="1"/>
</dbReference>
<evidence type="ECO:0000256" key="10">
    <source>
        <dbReference type="SAM" id="MobiDB-lite"/>
    </source>
</evidence>
<evidence type="ECO:0000256" key="6">
    <source>
        <dbReference type="ARBA" id="ARBA00022723"/>
    </source>
</evidence>
<dbReference type="InterPro" id="IPR027249">
    <property type="entry name" value="DNA/RNApol_mu"/>
</dbReference>
<accession>A0A7N5P9X8</accession>
<proteinExistence type="inferred from homology"/>
<comment type="similarity">
    <text evidence="3 9">Belongs to the DNA polymerase type-X family.</text>
</comment>
<dbReference type="GO" id="GO:0046872">
    <property type="term" value="F:metal ion binding"/>
    <property type="evidence" value="ECO:0007669"/>
    <property type="project" value="UniProtKB-UniRule"/>
</dbReference>
<keyword evidence="4 9" id="KW-0808">Transferase</keyword>
<feature type="region of interest" description="Disordered" evidence="10">
    <location>
        <begin position="460"/>
        <end position="497"/>
    </location>
</feature>
<evidence type="ECO:0000256" key="7">
    <source>
        <dbReference type="ARBA" id="ARBA00022842"/>
    </source>
</evidence>
<dbReference type="Pfam" id="PF10391">
    <property type="entry name" value="DNA_pol_lambd_f"/>
    <property type="match status" value="1"/>
</dbReference>
<dbReference type="InterPro" id="IPR002054">
    <property type="entry name" value="DNA-dir_DNA_pol_X"/>
</dbReference>
<dbReference type="PRINTS" id="PR00871">
    <property type="entry name" value="DNAPOLXTDT"/>
</dbReference>
<dbReference type="PRINTS" id="PR00869">
    <property type="entry name" value="DNAPOLX"/>
</dbReference>
<name>A0A7N5P9X8_AILME</name>
<dbReference type="PROSITE" id="PS50172">
    <property type="entry name" value="BRCT"/>
    <property type="match status" value="1"/>
</dbReference>
<dbReference type="InterPro" id="IPR043519">
    <property type="entry name" value="NT_sf"/>
</dbReference>
<dbReference type="GO" id="GO:0003887">
    <property type="term" value="F:DNA-directed DNA polymerase activity"/>
    <property type="evidence" value="ECO:0007669"/>
    <property type="project" value="UniProtKB-UniRule"/>
</dbReference>
<dbReference type="GO" id="GO:0006303">
    <property type="term" value="P:double-strand break repair via nonhomologous end joining"/>
    <property type="evidence" value="ECO:0007669"/>
    <property type="project" value="TreeGrafter"/>
</dbReference>
<dbReference type="GO" id="GO:0030183">
    <property type="term" value="P:B cell differentiation"/>
    <property type="evidence" value="ECO:0007669"/>
    <property type="project" value="Ensembl"/>
</dbReference>
<dbReference type="OrthoDB" id="205514at2759"/>
<evidence type="ECO:0000313" key="13">
    <source>
        <dbReference type="Proteomes" id="UP000008912"/>
    </source>
</evidence>
<evidence type="ECO:0000259" key="11">
    <source>
        <dbReference type="PROSITE" id="PS50172"/>
    </source>
</evidence>
<dbReference type="GO" id="GO:0003677">
    <property type="term" value="F:DNA binding"/>
    <property type="evidence" value="ECO:0007669"/>
    <property type="project" value="UniProtKB-UniRule"/>
</dbReference>
<dbReference type="EC" id="2.7.7.7" evidence="9"/>
<reference evidence="12 13" key="1">
    <citation type="journal article" date="2010" name="Nature">
        <title>The sequence and de novo assembly of the giant panda genome.</title>
        <authorList>
            <person name="Li R."/>
            <person name="Fan W."/>
            <person name="Tian G."/>
            <person name="Zhu H."/>
            <person name="He L."/>
            <person name="Cai J."/>
            <person name="Huang Q."/>
            <person name="Cai Q."/>
            <person name="Li B."/>
            <person name="Bai Y."/>
            <person name="Zhang Z."/>
            <person name="Zhang Y."/>
            <person name="Wang W."/>
            <person name="Li J."/>
            <person name="Wei F."/>
            <person name="Li H."/>
            <person name="Jian M."/>
            <person name="Li J."/>
            <person name="Zhang Z."/>
            <person name="Nielsen R."/>
            <person name="Li D."/>
            <person name="Gu W."/>
            <person name="Yang Z."/>
            <person name="Xuan Z."/>
            <person name="Ryder O.A."/>
            <person name="Leung F.C."/>
            <person name="Zhou Y."/>
            <person name="Cao J."/>
            <person name="Sun X."/>
            <person name="Fu Y."/>
            <person name="Fang X."/>
            <person name="Guo X."/>
            <person name="Wang B."/>
            <person name="Hou R."/>
            <person name="Shen F."/>
            <person name="Mu B."/>
            <person name="Ni P."/>
            <person name="Lin R."/>
            <person name="Qian W."/>
            <person name="Wang G."/>
            <person name="Yu C."/>
            <person name="Nie W."/>
            <person name="Wang J."/>
            <person name="Wu Z."/>
            <person name="Liang H."/>
            <person name="Min J."/>
            <person name="Wu Q."/>
            <person name="Cheng S."/>
            <person name="Ruan J."/>
            <person name="Wang M."/>
            <person name="Shi Z."/>
            <person name="Wen M."/>
            <person name="Liu B."/>
            <person name="Ren X."/>
            <person name="Zheng H."/>
            <person name="Dong D."/>
            <person name="Cook K."/>
            <person name="Shan G."/>
            <person name="Zhang H."/>
            <person name="Kosiol C."/>
            <person name="Xie X."/>
            <person name="Lu Z."/>
            <person name="Zheng H."/>
            <person name="Li Y."/>
            <person name="Steiner C.C."/>
            <person name="Lam T.T."/>
            <person name="Lin S."/>
            <person name="Zhang Q."/>
            <person name="Li G."/>
            <person name="Tian J."/>
            <person name="Gong T."/>
            <person name="Liu H."/>
            <person name="Zhang D."/>
            <person name="Fang L."/>
            <person name="Ye C."/>
            <person name="Zhang J."/>
            <person name="Hu W."/>
            <person name="Xu A."/>
            <person name="Ren Y."/>
            <person name="Zhang G."/>
            <person name="Bruford M.W."/>
            <person name="Li Q."/>
            <person name="Ma L."/>
            <person name="Guo Y."/>
            <person name="An N."/>
            <person name="Hu Y."/>
            <person name="Zheng Y."/>
            <person name="Shi Y."/>
            <person name="Li Z."/>
            <person name="Liu Q."/>
            <person name="Chen Y."/>
            <person name="Zhao J."/>
            <person name="Qu N."/>
            <person name="Zhao S."/>
            <person name="Tian F."/>
            <person name="Wang X."/>
            <person name="Wang H."/>
            <person name="Xu L."/>
            <person name="Liu X."/>
            <person name="Vinar T."/>
            <person name="Wang Y."/>
            <person name="Lam T.W."/>
            <person name="Yiu S.M."/>
            <person name="Liu S."/>
            <person name="Zhang H."/>
            <person name="Li D."/>
            <person name="Huang Y."/>
            <person name="Wang X."/>
            <person name="Yang G."/>
            <person name="Jiang Z."/>
            <person name="Wang J."/>
            <person name="Qin N."/>
            <person name="Li L."/>
            <person name="Li J."/>
            <person name="Bolund L."/>
            <person name="Kristiansen K."/>
            <person name="Wong G.K."/>
            <person name="Olson M."/>
            <person name="Zhang X."/>
            <person name="Li S."/>
            <person name="Yang H."/>
            <person name="Wang J."/>
            <person name="Wang J."/>
        </authorList>
    </citation>
    <scope>NUCLEOTIDE SEQUENCE [LARGE SCALE GENOMIC DNA]</scope>
</reference>
<dbReference type="InterPro" id="IPR022312">
    <property type="entry name" value="DNA_pol_X"/>
</dbReference>
<keyword evidence="13" id="KW-1185">Reference proteome</keyword>